<evidence type="ECO:0000313" key="1">
    <source>
        <dbReference type="EMBL" id="MCJ8211070.1"/>
    </source>
</evidence>
<accession>A0A9X1X674</accession>
<protein>
    <submittedName>
        <fullName evidence="1">Uncharacterized protein</fullName>
    </submittedName>
</protein>
<name>A0A9X1X674_9SPHI</name>
<comment type="caution">
    <text evidence="1">The sequence shown here is derived from an EMBL/GenBank/DDBJ whole genome shotgun (WGS) entry which is preliminary data.</text>
</comment>
<sequence>MMVKRWLNIFLCIWLINSVTYFHPHNPFEANGESGCGLHACIKINTWLDVVKHISAEEHDEDTPFHEHRIDSQKRYVNSRANLFGNFLPYLPSSLSFKSPKLALLKTVGNYSIGVAKLPTYYNFLFRLSPF</sequence>
<gene>
    <name evidence="1" type="ORF">MUY27_15230</name>
</gene>
<dbReference type="Proteomes" id="UP001139450">
    <property type="component" value="Unassembled WGS sequence"/>
</dbReference>
<dbReference type="AlphaFoldDB" id="A0A9X1X674"/>
<proteinExistence type="predicted"/>
<evidence type="ECO:0000313" key="2">
    <source>
        <dbReference type="Proteomes" id="UP001139450"/>
    </source>
</evidence>
<keyword evidence="2" id="KW-1185">Reference proteome</keyword>
<dbReference type="EMBL" id="JALJEJ010000007">
    <property type="protein sequence ID" value="MCJ8211070.1"/>
    <property type="molecule type" value="Genomic_DNA"/>
</dbReference>
<organism evidence="1 2">
    <name type="scientific">Mucilaginibacter straminoryzae</name>
    <dbReference type="NCBI Taxonomy" id="2932774"/>
    <lineage>
        <taxon>Bacteria</taxon>
        <taxon>Pseudomonadati</taxon>
        <taxon>Bacteroidota</taxon>
        <taxon>Sphingobacteriia</taxon>
        <taxon>Sphingobacteriales</taxon>
        <taxon>Sphingobacteriaceae</taxon>
        <taxon>Mucilaginibacter</taxon>
    </lineage>
</organism>
<dbReference type="RefSeq" id="WP_245131315.1">
    <property type="nucleotide sequence ID" value="NZ_JALJEJ010000007.1"/>
</dbReference>
<reference evidence="1" key="1">
    <citation type="submission" date="2022-04" db="EMBL/GenBank/DDBJ databases">
        <title>Mucilaginibacter sp. RS28 isolated from freshwater.</title>
        <authorList>
            <person name="Ko S.-R."/>
        </authorList>
    </citation>
    <scope>NUCLEOTIDE SEQUENCE</scope>
    <source>
        <strain evidence="1">RS28</strain>
    </source>
</reference>